<evidence type="ECO:0000313" key="2">
    <source>
        <dbReference type="Proteomes" id="UP000298484"/>
    </source>
</evidence>
<dbReference type="RefSeq" id="WP_135111177.1">
    <property type="nucleotide sequence ID" value="NZ_SRHY01000040.1"/>
</dbReference>
<accession>A0A4Y9ABL7</accession>
<dbReference type="Proteomes" id="UP000298484">
    <property type="component" value="Unassembled WGS sequence"/>
</dbReference>
<evidence type="ECO:0000313" key="1">
    <source>
        <dbReference type="EMBL" id="TFJ91741.1"/>
    </source>
</evidence>
<organism evidence="1 2">
    <name type="scientific">Lentibacillus salicampi</name>
    <dbReference type="NCBI Taxonomy" id="175306"/>
    <lineage>
        <taxon>Bacteria</taxon>
        <taxon>Bacillati</taxon>
        <taxon>Bacillota</taxon>
        <taxon>Bacilli</taxon>
        <taxon>Bacillales</taxon>
        <taxon>Bacillaceae</taxon>
        <taxon>Lentibacillus</taxon>
    </lineage>
</organism>
<dbReference type="EMBL" id="SRHY01000040">
    <property type="protein sequence ID" value="TFJ91741.1"/>
    <property type="molecule type" value="Genomic_DNA"/>
</dbReference>
<name>A0A4Y9ABL7_9BACI</name>
<sequence length="126" mass="14049">MKIKLNTQFNLNKILITMIITGGILLGTTVNISASEVSDPTSIEELHSKAVEMNIIKITENGQFDLSTLEANKAELNAIDEVYHHYVKSLESANKVVSEGYAHIDKNYKVQMESGETIKEIWLLAI</sequence>
<proteinExistence type="predicted"/>
<keyword evidence="2" id="KW-1185">Reference proteome</keyword>
<reference evidence="1 2" key="1">
    <citation type="submission" date="2019-03" db="EMBL/GenBank/DDBJ databases">
        <title>Genome sequence of Lentibacillus salicampi ATCC BAA-719.</title>
        <authorList>
            <person name="Maclea K.S."/>
            <person name="Simoes Junior M."/>
        </authorList>
    </citation>
    <scope>NUCLEOTIDE SEQUENCE [LARGE SCALE GENOMIC DNA]</scope>
    <source>
        <strain evidence="1 2">ATCC BAA-719</strain>
    </source>
</reference>
<protein>
    <submittedName>
        <fullName evidence="1">Uncharacterized protein</fullName>
    </submittedName>
</protein>
<gene>
    <name evidence="1" type="ORF">E4U82_15940</name>
</gene>
<comment type="caution">
    <text evidence="1">The sequence shown here is derived from an EMBL/GenBank/DDBJ whole genome shotgun (WGS) entry which is preliminary data.</text>
</comment>
<dbReference type="AlphaFoldDB" id="A0A4Y9ABL7"/>